<organism evidence="1 2">
    <name type="scientific">Motiliproteus coralliicola</name>
    <dbReference type="NCBI Taxonomy" id="2283196"/>
    <lineage>
        <taxon>Bacteria</taxon>
        <taxon>Pseudomonadati</taxon>
        <taxon>Pseudomonadota</taxon>
        <taxon>Gammaproteobacteria</taxon>
        <taxon>Oceanospirillales</taxon>
        <taxon>Oceanospirillaceae</taxon>
        <taxon>Motiliproteus</taxon>
    </lineage>
</organism>
<proteinExistence type="predicted"/>
<name>A0A369WUR0_9GAMM</name>
<protein>
    <submittedName>
        <fullName evidence="1">DUF2750 domain-containing protein</fullName>
    </submittedName>
</protein>
<dbReference type="InterPro" id="IPR021284">
    <property type="entry name" value="DUF2750"/>
</dbReference>
<sequence length="119" mass="13474">MSQLGNDPQQNYRLFLETIQQTGKVWGVTNDDGWIICDSEEFEDTDVIPFWSDKADAQAQCCDEWAKFEPQSIDLVSFVERWLPGMAEDGVLLGPNWNSDMTGLEIEPAELADELLDEA</sequence>
<dbReference type="AlphaFoldDB" id="A0A369WUR0"/>
<dbReference type="Pfam" id="PF11042">
    <property type="entry name" value="DUF2750"/>
    <property type="match status" value="1"/>
</dbReference>
<accession>A0A369WUR0</accession>
<dbReference type="Proteomes" id="UP000253769">
    <property type="component" value="Unassembled WGS sequence"/>
</dbReference>
<gene>
    <name evidence="1" type="ORF">DV711_05430</name>
</gene>
<evidence type="ECO:0000313" key="2">
    <source>
        <dbReference type="Proteomes" id="UP000253769"/>
    </source>
</evidence>
<reference evidence="1 2" key="1">
    <citation type="submission" date="2018-07" db="EMBL/GenBank/DDBJ databases">
        <title>Motiliproteus coralliicola sp. nov., a bacterium isolated from Coral.</title>
        <authorList>
            <person name="Wang G."/>
        </authorList>
    </citation>
    <scope>NUCLEOTIDE SEQUENCE [LARGE SCALE GENOMIC DNA]</scope>
    <source>
        <strain evidence="1 2">C34</strain>
    </source>
</reference>
<comment type="caution">
    <text evidence="1">The sequence shown here is derived from an EMBL/GenBank/DDBJ whole genome shotgun (WGS) entry which is preliminary data.</text>
</comment>
<dbReference type="EMBL" id="QQOH01000001">
    <property type="protein sequence ID" value="RDE25351.1"/>
    <property type="molecule type" value="Genomic_DNA"/>
</dbReference>
<dbReference type="RefSeq" id="WP_114694933.1">
    <property type="nucleotide sequence ID" value="NZ_QQOH01000001.1"/>
</dbReference>
<dbReference type="OrthoDB" id="5916942at2"/>
<evidence type="ECO:0000313" key="1">
    <source>
        <dbReference type="EMBL" id="RDE25351.1"/>
    </source>
</evidence>
<keyword evidence="2" id="KW-1185">Reference proteome</keyword>